<dbReference type="Pfam" id="PF00563">
    <property type="entry name" value="EAL"/>
    <property type="match status" value="1"/>
</dbReference>
<dbReference type="PANTHER" id="PTHR33121:SF70">
    <property type="entry name" value="SIGNALING PROTEIN YKOW"/>
    <property type="match status" value="1"/>
</dbReference>
<dbReference type="EMBL" id="JACHVU010000003">
    <property type="protein sequence ID" value="MBB2990061.1"/>
    <property type="molecule type" value="Genomic_DNA"/>
</dbReference>
<dbReference type="InterPro" id="IPR001633">
    <property type="entry name" value="EAL_dom"/>
</dbReference>
<protein>
    <submittedName>
        <fullName evidence="2">EAL domain-containing protein (Putative c-di-GMP-specific phosphodiesterase class I)</fullName>
    </submittedName>
</protein>
<proteinExistence type="predicted"/>
<dbReference type="AlphaFoldDB" id="A0A839QC14"/>
<reference evidence="2 3" key="1">
    <citation type="submission" date="2020-08" db="EMBL/GenBank/DDBJ databases">
        <title>The Agave Microbiome: Exploring the role of microbial communities in plant adaptations to desert environments.</title>
        <authorList>
            <person name="Partida-Martinez L.P."/>
        </authorList>
    </citation>
    <scope>NUCLEOTIDE SEQUENCE [LARGE SCALE GENOMIC DNA]</scope>
    <source>
        <strain evidence="2 3">AT2.18</strain>
    </source>
</reference>
<dbReference type="Gene3D" id="3.20.20.450">
    <property type="entry name" value="EAL domain"/>
    <property type="match status" value="1"/>
</dbReference>
<accession>A0A839QC14</accession>
<dbReference type="RefSeq" id="WP_183467336.1">
    <property type="nucleotide sequence ID" value="NZ_JACHVU010000003.1"/>
</dbReference>
<dbReference type="CDD" id="cd01948">
    <property type="entry name" value="EAL"/>
    <property type="match status" value="1"/>
</dbReference>
<dbReference type="PANTHER" id="PTHR33121">
    <property type="entry name" value="CYCLIC DI-GMP PHOSPHODIESTERASE PDEF"/>
    <property type="match status" value="1"/>
</dbReference>
<dbReference type="SUPFAM" id="SSF141868">
    <property type="entry name" value="EAL domain-like"/>
    <property type="match status" value="1"/>
</dbReference>
<dbReference type="InterPro" id="IPR035919">
    <property type="entry name" value="EAL_sf"/>
</dbReference>
<name>A0A839QC14_MYCIR</name>
<dbReference type="InterPro" id="IPR050706">
    <property type="entry name" value="Cyclic-di-GMP_PDE-like"/>
</dbReference>
<evidence type="ECO:0000259" key="1">
    <source>
        <dbReference type="PROSITE" id="PS50883"/>
    </source>
</evidence>
<sequence>MTSSLDHAAVGRGLVTGFQPVVSLPSGEIVGYEALARWPQLRDTTPLEVFDRARETGTLDCLDRLCIRSATRNALDGNSTPGMLLLVNSEPGTPYAELCADTGVRRAADTFHLAFEITERGLMNDPHALLRKIAALRSMGIAIALDDIGAHPDSVALLDVVAPDILKLDIGLVQRHPDRIQAKTIAAIREYHDRTGAVICAEGIETDAHLQQAMAYGATLGQGFKFGAAGDLAVAPAPFRWPAMTPATSADTRPSIFDVAATGQRTRRIRRSVLTGLLNQMQRVALKAEVPPILLATLGHEEVADLTRQKLRCIAETSPFVAVLGTEAPAGLGRRVRTIDVPADDPVAREVSMVVLGADVAMGLAARAPVTGSAAGEADPFFEVVLVFDRERAAAMVRSLLGHSSPTISIHVEPDRRKLASCTCGWQAERRRLWSTAVGDVADHRIKTGHVPLDQLAG</sequence>
<dbReference type="SMART" id="SM00052">
    <property type="entry name" value="EAL"/>
    <property type="match status" value="1"/>
</dbReference>
<gene>
    <name evidence="2" type="ORF">FHR72_001529</name>
</gene>
<evidence type="ECO:0000313" key="3">
    <source>
        <dbReference type="Proteomes" id="UP000550501"/>
    </source>
</evidence>
<dbReference type="PROSITE" id="PS50883">
    <property type="entry name" value="EAL"/>
    <property type="match status" value="1"/>
</dbReference>
<organism evidence="2 3">
    <name type="scientific">Mycolicibacterium iranicum</name>
    <name type="common">Mycobacterium iranicum</name>
    <dbReference type="NCBI Taxonomy" id="912594"/>
    <lineage>
        <taxon>Bacteria</taxon>
        <taxon>Bacillati</taxon>
        <taxon>Actinomycetota</taxon>
        <taxon>Actinomycetes</taxon>
        <taxon>Mycobacteriales</taxon>
        <taxon>Mycobacteriaceae</taxon>
        <taxon>Mycolicibacterium</taxon>
    </lineage>
</organism>
<feature type="domain" description="EAL" evidence="1">
    <location>
        <begin position="1"/>
        <end position="243"/>
    </location>
</feature>
<comment type="caution">
    <text evidence="2">The sequence shown here is derived from an EMBL/GenBank/DDBJ whole genome shotgun (WGS) entry which is preliminary data.</text>
</comment>
<dbReference type="GO" id="GO:0071111">
    <property type="term" value="F:cyclic-guanylate-specific phosphodiesterase activity"/>
    <property type="evidence" value="ECO:0007669"/>
    <property type="project" value="InterPro"/>
</dbReference>
<dbReference type="Proteomes" id="UP000550501">
    <property type="component" value="Unassembled WGS sequence"/>
</dbReference>
<evidence type="ECO:0000313" key="2">
    <source>
        <dbReference type="EMBL" id="MBB2990061.1"/>
    </source>
</evidence>
<keyword evidence="3" id="KW-1185">Reference proteome</keyword>